<protein>
    <recommendedName>
        <fullName evidence="3">PiggyBac transposable element-derived protein domain-containing protein</fullName>
    </recommendedName>
</protein>
<keyword evidence="2" id="KW-1185">Reference proteome</keyword>
<feature type="non-terminal residue" evidence="1">
    <location>
        <position position="91"/>
    </location>
</feature>
<dbReference type="AlphaFoldDB" id="A0A087UNQ0"/>
<proteinExistence type="predicted"/>
<reference evidence="1 2" key="1">
    <citation type="submission" date="2013-11" db="EMBL/GenBank/DDBJ databases">
        <title>Genome sequencing of Stegodyphus mimosarum.</title>
        <authorList>
            <person name="Bechsgaard J."/>
        </authorList>
    </citation>
    <scope>NUCLEOTIDE SEQUENCE [LARGE SCALE GENOMIC DNA]</scope>
</reference>
<name>A0A087UNQ0_STEMI</name>
<gene>
    <name evidence="1" type="ORF">X975_04968</name>
</gene>
<organism evidence="1 2">
    <name type="scientific">Stegodyphus mimosarum</name>
    <name type="common">African social velvet spider</name>
    <dbReference type="NCBI Taxonomy" id="407821"/>
    <lineage>
        <taxon>Eukaryota</taxon>
        <taxon>Metazoa</taxon>
        <taxon>Ecdysozoa</taxon>
        <taxon>Arthropoda</taxon>
        <taxon>Chelicerata</taxon>
        <taxon>Arachnida</taxon>
        <taxon>Araneae</taxon>
        <taxon>Araneomorphae</taxon>
        <taxon>Entelegynae</taxon>
        <taxon>Eresoidea</taxon>
        <taxon>Eresidae</taxon>
        <taxon>Stegodyphus</taxon>
    </lineage>
</organism>
<accession>A0A087UNQ0</accession>
<evidence type="ECO:0000313" key="1">
    <source>
        <dbReference type="EMBL" id="KFM78989.1"/>
    </source>
</evidence>
<sequence length="91" mass="10444">MAKQKIMPENIKQMKLRSQCDSIVMQCKSLPNLLYSSWLDKKFIHIISTNCKNEPCLTTRRKGSEKHIVPCPPTFVKYNKNMGGVDLADQC</sequence>
<evidence type="ECO:0000313" key="2">
    <source>
        <dbReference type="Proteomes" id="UP000054359"/>
    </source>
</evidence>
<dbReference type="Proteomes" id="UP000054359">
    <property type="component" value="Unassembled WGS sequence"/>
</dbReference>
<dbReference type="EMBL" id="KK120762">
    <property type="protein sequence ID" value="KFM78989.1"/>
    <property type="molecule type" value="Genomic_DNA"/>
</dbReference>
<evidence type="ECO:0008006" key="3">
    <source>
        <dbReference type="Google" id="ProtNLM"/>
    </source>
</evidence>
<dbReference type="OrthoDB" id="122438at2759"/>